<evidence type="ECO:0000256" key="1">
    <source>
        <dbReference type="SAM" id="SignalP"/>
    </source>
</evidence>
<accession>A0A7W7YQ11</accession>
<feature type="signal peptide" evidence="1">
    <location>
        <begin position="1"/>
        <end position="19"/>
    </location>
</feature>
<keyword evidence="3" id="KW-1185">Reference proteome</keyword>
<gene>
    <name evidence="2" type="ORF">HNQ64_004505</name>
</gene>
<dbReference type="EMBL" id="JACHIF010000012">
    <property type="protein sequence ID" value="MBB5040224.1"/>
    <property type="molecule type" value="Genomic_DNA"/>
</dbReference>
<protein>
    <recommendedName>
        <fullName evidence="4">Lipoprotein</fullName>
    </recommendedName>
</protein>
<reference evidence="2 3" key="1">
    <citation type="submission" date="2020-08" db="EMBL/GenBank/DDBJ databases">
        <title>Genomic Encyclopedia of Type Strains, Phase IV (KMG-IV): sequencing the most valuable type-strain genomes for metagenomic binning, comparative biology and taxonomic classification.</title>
        <authorList>
            <person name="Goeker M."/>
        </authorList>
    </citation>
    <scope>NUCLEOTIDE SEQUENCE [LARGE SCALE GENOMIC DNA]</scope>
    <source>
        <strain evidence="2 3">DSM 12251</strain>
    </source>
</reference>
<evidence type="ECO:0008006" key="4">
    <source>
        <dbReference type="Google" id="ProtNLM"/>
    </source>
</evidence>
<comment type="caution">
    <text evidence="2">The sequence shown here is derived from an EMBL/GenBank/DDBJ whole genome shotgun (WGS) entry which is preliminary data.</text>
</comment>
<dbReference type="RefSeq" id="WP_184212769.1">
    <property type="nucleotide sequence ID" value="NZ_JACHIF010000012.1"/>
</dbReference>
<name>A0A7W7YQ11_9BACT</name>
<dbReference type="AlphaFoldDB" id="A0A7W7YQ11"/>
<feature type="chain" id="PRO_5031300269" description="Lipoprotein" evidence="1">
    <location>
        <begin position="20"/>
        <end position="202"/>
    </location>
</feature>
<dbReference type="PROSITE" id="PS51257">
    <property type="entry name" value="PROKAR_LIPOPROTEIN"/>
    <property type="match status" value="1"/>
</dbReference>
<sequence>MIRFLPSFLKSSVTMRAWAVLGVTGLLASCGSPKEEAPPAEAPAIATEPAPKVSMTEWSLLEMSFDEAKALSPQHAEVGQYRVAGDSVEVLKKDDEGKALKVKAKGHVFIEINLPDRATALCDEATLSVNEAMLYGGPIMMQSSRVAKSTSESTAFRITDHLRVQGRFEMIKPEDLMQTILASTDAMPIAPRAETAKPTAVR</sequence>
<organism evidence="2 3">
    <name type="scientific">Prosthecobacter dejongeii</name>
    <dbReference type="NCBI Taxonomy" id="48465"/>
    <lineage>
        <taxon>Bacteria</taxon>
        <taxon>Pseudomonadati</taxon>
        <taxon>Verrucomicrobiota</taxon>
        <taxon>Verrucomicrobiia</taxon>
        <taxon>Verrucomicrobiales</taxon>
        <taxon>Verrucomicrobiaceae</taxon>
        <taxon>Prosthecobacter</taxon>
    </lineage>
</organism>
<dbReference type="Proteomes" id="UP000534294">
    <property type="component" value="Unassembled WGS sequence"/>
</dbReference>
<keyword evidence="1" id="KW-0732">Signal</keyword>
<evidence type="ECO:0000313" key="3">
    <source>
        <dbReference type="Proteomes" id="UP000534294"/>
    </source>
</evidence>
<evidence type="ECO:0000313" key="2">
    <source>
        <dbReference type="EMBL" id="MBB5040224.1"/>
    </source>
</evidence>
<proteinExistence type="predicted"/>